<dbReference type="InterPro" id="IPR051358">
    <property type="entry name" value="TF_AMS/ICE1/BHLH6-like"/>
</dbReference>
<dbReference type="GO" id="GO:0005634">
    <property type="term" value="C:nucleus"/>
    <property type="evidence" value="ECO:0000318"/>
    <property type="project" value="GO_Central"/>
</dbReference>
<evidence type="ECO:0000256" key="1">
    <source>
        <dbReference type="ARBA" id="ARBA00004123"/>
    </source>
</evidence>
<dbReference type="Proteomes" id="UP000017836">
    <property type="component" value="Unassembled WGS sequence"/>
</dbReference>
<dbReference type="Pfam" id="PF22754">
    <property type="entry name" value="bHLH-TF_ACT-like_plant"/>
    <property type="match status" value="1"/>
</dbReference>
<dbReference type="Gramene" id="ERN02302">
    <property type="protein sequence ID" value="ERN02302"/>
    <property type="gene ID" value="AMTR_s00084p00111010"/>
</dbReference>
<keyword evidence="3" id="KW-0804">Transcription</keyword>
<keyword evidence="8" id="KW-1185">Reference proteome</keyword>
<evidence type="ECO:0000256" key="4">
    <source>
        <dbReference type="ARBA" id="ARBA00023242"/>
    </source>
</evidence>
<dbReference type="OMA" id="DLHIELM"/>
<comment type="subcellular location">
    <subcellularLocation>
        <location evidence="1">Nucleus</location>
    </subcellularLocation>
</comment>
<organism evidence="7 8">
    <name type="scientific">Amborella trichopoda</name>
    <dbReference type="NCBI Taxonomy" id="13333"/>
    <lineage>
        <taxon>Eukaryota</taxon>
        <taxon>Viridiplantae</taxon>
        <taxon>Streptophyta</taxon>
        <taxon>Embryophyta</taxon>
        <taxon>Tracheophyta</taxon>
        <taxon>Spermatophyta</taxon>
        <taxon>Magnoliopsida</taxon>
        <taxon>Amborellales</taxon>
        <taxon>Amborellaceae</taxon>
        <taxon>Amborella</taxon>
    </lineage>
</organism>
<dbReference type="eggNOG" id="ENOG502QQUB">
    <property type="taxonomic scope" value="Eukaryota"/>
</dbReference>
<dbReference type="GO" id="GO:0046983">
    <property type="term" value="F:protein dimerization activity"/>
    <property type="evidence" value="ECO:0007669"/>
    <property type="project" value="InterPro"/>
</dbReference>
<sequence>MDRASILDDAIEYVKELQMLMKALQEELDVTTEEEQQQGNGGDGGAPLATTPSSDSNNHGDFSVMGERVQVEVNQVGAHEFNLKIFCEKSSGGFARLMQAMDALGLEVIHVNITTYMSLVLNVFKVEVCLRKDTTYMSLVLNVFKVEMRDNEAIQIEHVRDSLLKLTRNPNGWPSPVPKLQHVHLRELLPPIGATNFSSTHI</sequence>
<evidence type="ECO:0000256" key="3">
    <source>
        <dbReference type="ARBA" id="ARBA00023163"/>
    </source>
</evidence>
<dbReference type="PANTHER" id="PTHR31945">
    <property type="entry name" value="TRANSCRIPTION FACTOR SCREAM2-RELATED"/>
    <property type="match status" value="1"/>
</dbReference>
<keyword evidence="2" id="KW-0805">Transcription regulation</keyword>
<feature type="compositionally biased region" description="Polar residues" evidence="5">
    <location>
        <begin position="50"/>
        <end position="60"/>
    </location>
</feature>
<dbReference type="GO" id="GO:0003700">
    <property type="term" value="F:DNA-binding transcription factor activity"/>
    <property type="evidence" value="ECO:0000318"/>
    <property type="project" value="GO_Central"/>
</dbReference>
<reference evidence="8" key="1">
    <citation type="journal article" date="2013" name="Science">
        <title>The Amborella genome and the evolution of flowering plants.</title>
        <authorList>
            <consortium name="Amborella Genome Project"/>
        </authorList>
    </citation>
    <scope>NUCLEOTIDE SEQUENCE [LARGE SCALE GENOMIC DNA]</scope>
</reference>
<dbReference type="PANTHER" id="PTHR31945:SF11">
    <property type="entry name" value="TRANSCRIPTION FACTOR ABORTED MICROSPORES"/>
    <property type="match status" value="1"/>
</dbReference>
<dbReference type="SUPFAM" id="SSF47459">
    <property type="entry name" value="HLH, helix-loop-helix DNA-binding domain"/>
    <property type="match status" value="1"/>
</dbReference>
<name>W1NXG8_AMBTC</name>
<keyword evidence="4" id="KW-0539">Nucleus</keyword>
<evidence type="ECO:0000313" key="8">
    <source>
        <dbReference type="Proteomes" id="UP000017836"/>
    </source>
</evidence>
<dbReference type="AlphaFoldDB" id="W1NXG8"/>
<dbReference type="HOGENOM" id="CLU_1231532_0_0_1"/>
<evidence type="ECO:0000256" key="5">
    <source>
        <dbReference type="SAM" id="MobiDB-lite"/>
    </source>
</evidence>
<evidence type="ECO:0000256" key="2">
    <source>
        <dbReference type="ARBA" id="ARBA00023015"/>
    </source>
</evidence>
<evidence type="ECO:0000259" key="6">
    <source>
        <dbReference type="Pfam" id="PF22754"/>
    </source>
</evidence>
<dbReference type="GO" id="GO:0043565">
    <property type="term" value="F:sequence-specific DNA binding"/>
    <property type="evidence" value="ECO:0000318"/>
    <property type="project" value="GO_Central"/>
</dbReference>
<dbReference type="GO" id="GO:0006355">
    <property type="term" value="P:regulation of DNA-templated transcription"/>
    <property type="evidence" value="ECO:0000318"/>
    <property type="project" value="GO_Central"/>
</dbReference>
<feature type="domain" description="Plant bHLH transcription factor ACT-like" evidence="6">
    <location>
        <begin position="70"/>
        <end position="128"/>
    </location>
</feature>
<feature type="region of interest" description="Disordered" evidence="5">
    <location>
        <begin position="28"/>
        <end position="62"/>
    </location>
</feature>
<proteinExistence type="predicted"/>
<dbReference type="InterPro" id="IPR036638">
    <property type="entry name" value="HLH_DNA-bd_sf"/>
</dbReference>
<dbReference type="InterPro" id="IPR054502">
    <property type="entry name" value="bHLH-TF_ACT-like_plant"/>
</dbReference>
<dbReference type="EMBL" id="KI394648">
    <property type="protein sequence ID" value="ERN02302.1"/>
    <property type="molecule type" value="Genomic_DNA"/>
</dbReference>
<protein>
    <recommendedName>
        <fullName evidence="6">Plant bHLH transcription factor ACT-like domain-containing protein</fullName>
    </recommendedName>
</protein>
<evidence type="ECO:0000313" key="7">
    <source>
        <dbReference type="EMBL" id="ERN02302.1"/>
    </source>
</evidence>
<accession>W1NXG8</accession>
<gene>
    <name evidence="7" type="ORF">AMTR_s00084p00111010</name>
</gene>